<keyword evidence="2" id="KW-1185">Reference proteome</keyword>
<dbReference type="AlphaFoldDB" id="A0A9P6TCB6"/>
<accession>A0A9P6TCB6</accession>
<reference evidence="1" key="1">
    <citation type="submission" date="2013-11" db="EMBL/GenBank/DDBJ databases">
        <title>Genome sequence of the fusiform rust pathogen reveals effectors for host alternation and coevolution with pine.</title>
        <authorList>
            <consortium name="DOE Joint Genome Institute"/>
            <person name="Smith K."/>
            <person name="Pendleton A."/>
            <person name="Kubisiak T."/>
            <person name="Anderson C."/>
            <person name="Salamov A."/>
            <person name="Aerts A."/>
            <person name="Riley R."/>
            <person name="Clum A."/>
            <person name="Lindquist E."/>
            <person name="Ence D."/>
            <person name="Campbell M."/>
            <person name="Kronenberg Z."/>
            <person name="Feau N."/>
            <person name="Dhillon B."/>
            <person name="Hamelin R."/>
            <person name="Burleigh J."/>
            <person name="Smith J."/>
            <person name="Yandell M."/>
            <person name="Nelson C."/>
            <person name="Grigoriev I."/>
            <person name="Davis J."/>
        </authorList>
    </citation>
    <scope>NUCLEOTIDE SEQUENCE</scope>
    <source>
        <strain evidence="1">G11</strain>
    </source>
</reference>
<name>A0A9P6TCB6_9BASI</name>
<dbReference type="EMBL" id="MU167275">
    <property type="protein sequence ID" value="KAG0145478.1"/>
    <property type="molecule type" value="Genomic_DNA"/>
</dbReference>
<organism evidence="1 2">
    <name type="scientific">Cronartium quercuum f. sp. fusiforme G11</name>
    <dbReference type="NCBI Taxonomy" id="708437"/>
    <lineage>
        <taxon>Eukaryota</taxon>
        <taxon>Fungi</taxon>
        <taxon>Dikarya</taxon>
        <taxon>Basidiomycota</taxon>
        <taxon>Pucciniomycotina</taxon>
        <taxon>Pucciniomycetes</taxon>
        <taxon>Pucciniales</taxon>
        <taxon>Coleosporiaceae</taxon>
        <taxon>Cronartium</taxon>
    </lineage>
</organism>
<evidence type="ECO:0000313" key="2">
    <source>
        <dbReference type="Proteomes" id="UP000886653"/>
    </source>
</evidence>
<sequence>MDKFLIELKIAVNNFLVCLIHLNVHWTNKPKFHMLIHLVKSIATFAPTPLFATELFESYNTVLHEFSIHSNQQVQENKLMREKLFYVV</sequence>
<dbReference type="Proteomes" id="UP000886653">
    <property type="component" value="Unassembled WGS sequence"/>
</dbReference>
<evidence type="ECO:0000313" key="1">
    <source>
        <dbReference type="EMBL" id="KAG0145478.1"/>
    </source>
</evidence>
<dbReference type="OrthoDB" id="2506088at2759"/>
<proteinExistence type="predicted"/>
<comment type="caution">
    <text evidence="1">The sequence shown here is derived from an EMBL/GenBank/DDBJ whole genome shotgun (WGS) entry which is preliminary data.</text>
</comment>
<protein>
    <submittedName>
        <fullName evidence="1">Uncharacterized protein</fullName>
    </submittedName>
</protein>
<gene>
    <name evidence="1" type="ORF">CROQUDRAFT_45688</name>
</gene>